<evidence type="ECO:0000256" key="1">
    <source>
        <dbReference type="ARBA" id="ARBA00005915"/>
    </source>
</evidence>
<dbReference type="PANTHER" id="PTHR30255:SF2">
    <property type="entry name" value="SINGLE-STRANDED-DNA-SPECIFIC EXONUCLEASE RECJ"/>
    <property type="match status" value="1"/>
</dbReference>
<feature type="domain" description="RecJ OB" evidence="9">
    <location>
        <begin position="459"/>
        <end position="564"/>
    </location>
</feature>
<evidence type="ECO:0000256" key="5">
    <source>
        <dbReference type="ARBA" id="ARBA00022839"/>
    </source>
</evidence>
<organism evidence="10 11">
    <name type="scientific">Paenibacillus nuruki</name>
    <dbReference type="NCBI Taxonomy" id="1886670"/>
    <lineage>
        <taxon>Bacteria</taxon>
        <taxon>Bacillati</taxon>
        <taxon>Bacillota</taxon>
        <taxon>Bacilli</taxon>
        <taxon>Bacillales</taxon>
        <taxon>Paenibacillaceae</taxon>
        <taxon>Paenibacillus</taxon>
    </lineage>
</organism>
<feature type="domain" description="Single-stranded-DNA-specific exonuclease RecJ C-terminal" evidence="8">
    <location>
        <begin position="622"/>
        <end position="793"/>
    </location>
</feature>
<evidence type="ECO:0000259" key="8">
    <source>
        <dbReference type="Pfam" id="PF10141"/>
    </source>
</evidence>
<dbReference type="EMBL" id="MDER01000075">
    <property type="protein sequence ID" value="ODP26715.1"/>
    <property type="molecule type" value="Genomic_DNA"/>
</dbReference>
<dbReference type="Pfam" id="PF02272">
    <property type="entry name" value="DHHA1"/>
    <property type="match status" value="1"/>
</dbReference>
<keyword evidence="11" id="KW-1185">Reference proteome</keyword>
<evidence type="ECO:0000256" key="3">
    <source>
        <dbReference type="ARBA" id="ARBA00022722"/>
    </source>
</evidence>
<dbReference type="InterPro" id="IPR041122">
    <property type="entry name" value="RecJ_OB"/>
</dbReference>
<dbReference type="InterPro" id="IPR018779">
    <property type="entry name" value="RecJ_C"/>
</dbReference>
<evidence type="ECO:0000313" key="10">
    <source>
        <dbReference type="EMBL" id="ODP26715.1"/>
    </source>
</evidence>
<dbReference type="Pfam" id="PF10141">
    <property type="entry name" value="ssDNA-exonuc_C"/>
    <property type="match status" value="1"/>
</dbReference>
<dbReference type="InterPro" id="IPR004610">
    <property type="entry name" value="RecJ"/>
</dbReference>
<evidence type="ECO:0000256" key="2">
    <source>
        <dbReference type="ARBA" id="ARBA00019841"/>
    </source>
</evidence>
<dbReference type="NCBIfam" id="TIGR00644">
    <property type="entry name" value="recJ"/>
    <property type="match status" value="1"/>
</dbReference>
<feature type="domain" description="DHHA1" evidence="7">
    <location>
        <begin position="350"/>
        <end position="443"/>
    </location>
</feature>
<protein>
    <recommendedName>
        <fullName evidence="2">Single-stranded-DNA-specific exonuclease RecJ</fullName>
    </recommendedName>
</protein>
<evidence type="ECO:0000313" key="11">
    <source>
        <dbReference type="Proteomes" id="UP000094578"/>
    </source>
</evidence>
<dbReference type="AlphaFoldDB" id="A0A1E3L0K2"/>
<dbReference type="GO" id="GO:0006281">
    <property type="term" value="P:DNA repair"/>
    <property type="evidence" value="ECO:0007669"/>
    <property type="project" value="InterPro"/>
</dbReference>
<dbReference type="GO" id="GO:0008409">
    <property type="term" value="F:5'-3' exonuclease activity"/>
    <property type="evidence" value="ECO:0007669"/>
    <property type="project" value="InterPro"/>
</dbReference>
<comment type="similarity">
    <text evidence="1">Belongs to the RecJ family.</text>
</comment>
<evidence type="ECO:0000259" key="6">
    <source>
        <dbReference type="Pfam" id="PF01368"/>
    </source>
</evidence>
<sequence length="801" mass="89273">MIHSQYHWNIRRPDQTISQSLANQLGISSLMSTLLASRGYTEEQQALDFLHGSREDIHDPYLLAGMTEAVARIRQALDQHEKIWIYGDYDADGVSSTTLMIYLLRHLKADFDTYIPHRSKEGYGLHQHAIDQAHAQGVTLIITVDTGISAVEQIAHASQYGIDVIVTDHHEPPAVLPQAYALVNPKLPYCPYPFKGLAGVGVAFKLAHALIGSMPEQWLEIVAIGTVADLMPLEGENRMMVRAGVEKMKNSSFVGIKALMDVAGIEHEQVSATHIAFAMAPRINASGRMEHAMRAVELLTATDTEQANYISHELDQLNKSRQELVNTITQEAHLMVEQGYEGQTKAIPDVIVVAGEGWNPGVVGIVASKLLDRYYRPTIVLGIDPVTGMCKGSARSIDGYDIYQALLNCSDLMDHFGGHPAAAGMSLHRDQLAAFRQALNERAATILTETDLVPQTQADCECELKELSLSAIEELDQLAPFGMSNPLPRIVLRGVTVIQAKTIGKTGTHLRLVVEQGDTMIEGVAFGKGELASLLKEGDHIDLLAETSINEWRGNRKPQLMVQDIAVPGLQIWDRRDCQAIDSELTQVRQQFGRYMATEQGQWAILSEEDEHLSKSQLCDVSLWGYDRKAGIVASNTISMQYGAEAVRTLCVLSLPAHTGQLDMIFAQFTSLENIILLHDKRQQQELLQIPDRDQFKLIYGWLVKSNQQFVREDELIPYLSQKTSSSIRMVQLMLEVFEELEFIIREQGKVTVNTSPSKRPLDSSKRYQELSELAEMEYMLCESDLPQLTSWMISRMQGAS</sequence>
<dbReference type="PATRIC" id="fig|1886670.3.peg.3844"/>
<dbReference type="Gene3D" id="3.10.310.30">
    <property type="match status" value="1"/>
</dbReference>
<dbReference type="GO" id="GO:0006310">
    <property type="term" value="P:DNA recombination"/>
    <property type="evidence" value="ECO:0007669"/>
    <property type="project" value="InterPro"/>
</dbReference>
<dbReference type="SUPFAM" id="SSF64182">
    <property type="entry name" value="DHH phosphoesterases"/>
    <property type="match status" value="1"/>
</dbReference>
<comment type="caution">
    <text evidence="10">The sequence shown here is derived from an EMBL/GenBank/DDBJ whole genome shotgun (WGS) entry which is preliminary data.</text>
</comment>
<dbReference type="RefSeq" id="WP_069329165.1">
    <property type="nucleotide sequence ID" value="NZ_MDER01000075.1"/>
</dbReference>
<accession>A0A1E3L0K2</accession>
<dbReference type="InterPro" id="IPR051673">
    <property type="entry name" value="SSDNA_exonuclease_RecJ"/>
</dbReference>
<reference evidence="10 11" key="1">
    <citation type="submission" date="2016-08" db="EMBL/GenBank/DDBJ databases">
        <title>Genome sequencing of Paenibacillus sp. TI45-13ar, isolated from Korean traditional nuruk.</title>
        <authorList>
            <person name="Kim S.-J."/>
        </authorList>
    </citation>
    <scope>NUCLEOTIDE SEQUENCE [LARGE SCALE GENOMIC DNA]</scope>
    <source>
        <strain evidence="10 11">TI45-13ar</strain>
    </source>
</reference>
<dbReference type="Proteomes" id="UP000094578">
    <property type="component" value="Unassembled WGS sequence"/>
</dbReference>
<dbReference type="InterPro" id="IPR038763">
    <property type="entry name" value="DHH_sf"/>
</dbReference>
<evidence type="ECO:0000259" key="9">
    <source>
        <dbReference type="Pfam" id="PF17768"/>
    </source>
</evidence>
<keyword evidence="3" id="KW-0540">Nuclease</keyword>
<dbReference type="InterPro" id="IPR001667">
    <property type="entry name" value="DDH_dom"/>
</dbReference>
<dbReference type="GO" id="GO:0003676">
    <property type="term" value="F:nucleic acid binding"/>
    <property type="evidence" value="ECO:0007669"/>
    <property type="project" value="InterPro"/>
</dbReference>
<gene>
    <name evidence="10" type="primary">recJ</name>
    <name evidence="10" type="ORF">PTI45_03817</name>
</gene>
<keyword evidence="5 10" id="KW-0269">Exonuclease</keyword>
<evidence type="ECO:0000256" key="4">
    <source>
        <dbReference type="ARBA" id="ARBA00022801"/>
    </source>
</evidence>
<dbReference type="STRING" id="1886670.PTI45_03817"/>
<dbReference type="InterPro" id="IPR003156">
    <property type="entry name" value="DHHA1_dom"/>
</dbReference>
<name>A0A1E3L0K2_9BACL</name>
<dbReference type="Pfam" id="PF01368">
    <property type="entry name" value="DHH"/>
    <property type="match status" value="1"/>
</dbReference>
<proteinExistence type="inferred from homology"/>
<dbReference type="PANTHER" id="PTHR30255">
    <property type="entry name" value="SINGLE-STRANDED-DNA-SPECIFIC EXONUCLEASE RECJ"/>
    <property type="match status" value="1"/>
</dbReference>
<keyword evidence="4 10" id="KW-0378">Hydrolase</keyword>
<dbReference type="Pfam" id="PF17768">
    <property type="entry name" value="RecJ_OB"/>
    <property type="match status" value="1"/>
</dbReference>
<feature type="domain" description="DDH" evidence="6">
    <location>
        <begin position="82"/>
        <end position="226"/>
    </location>
</feature>
<evidence type="ECO:0000259" key="7">
    <source>
        <dbReference type="Pfam" id="PF02272"/>
    </source>
</evidence>
<dbReference type="Gene3D" id="3.90.1640.30">
    <property type="match status" value="1"/>
</dbReference>